<evidence type="ECO:0000313" key="1">
    <source>
        <dbReference type="EMBL" id="ETK02284.1"/>
    </source>
</evidence>
<evidence type="ECO:0008006" key="3">
    <source>
        <dbReference type="Google" id="ProtNLM"/>
    </source>
</evidence>
<dbReference type="PATRIC" id="fig|1411148.3.peg.726"/>
<accession>W2C4Y8</accession>
<comment type="caution">
    <text evidence="1">The sequence shown here is derived from an EMBL/GenBank/DDBJ whole genome shotgun (WGS) entry which is preliminary data.</text>
</comment>
<evidence type="ECO:0000313" key="2">
    <source>
        <dbReference type="Proteomes" id="UP000018837"/>
    </source>
</evidence>
<reference evidence="1 2" key="1">
    <citation type="submission" date="2013-11" db="EMBL/GenBank/DDBJ databases">
        <title>Single cell genomics of uncultured Tannerella BU063 (oral taxon 286).</title>
        <authorList>
            <person name="Beall C.J."/>
            <person name="Campbell A.G."/>
            <person name="Griffen A.L."/>
            <person name="Podar M."/>
            <person name="Leys E.J."/>
        </authorList>
    </citation>
    <scope>NUCLEOTIDE SEQUENCE [LARGE SCALE GENOMIC DNA]</scope>
    <source>
        <strain evidence="1">Cell 2</strain>
    </source>
</reference>
<gene>
    <name evidence="1" type="ORF">N425_05065</name>
</gene>
<protein>
    <recommendedName>
        <fullName evidence="3">DUF4858 domain-containing protein</fullName>
    </recommendedName>
</protein>
<dbReference type="Proteomes" id="UP000018837">
    <property type="component" value="Unassembled WGS sequence"/>
</dbReference>
<name>W2C4Y8_9BACT</name>
<sequence>MDALPLHYALKPPPAWFRVKITLLGWLLAVPAFVAAQEPAAVDTAWLRRARSGELELNEETLRAIRSGSLLSPASAAPALRHSPADLPLVISFDSIRPTGGPTARPDQLPPAVYRLYEPAALPQPTAPMGSYMLSAATVSDLRALRRIGLRRAGHVAQGMLPMGLSIPVNFENMLRFVFWPSYRAKKHNARHAQAYKSYSLLPPPADDSNNEIERRRLNEAINEKRSELKAKD</sequence>
<proteinExistence type="predicted"/>
<dbReference type="AlphaFoldDB" id="W2C4Y8"/>
<dbReference type="EMBL" id="AYUF01000369">
    <property type="protein sequence ID" value="ETK02284.1"/>
    <property type="molecule type" value="Genomic_DNA"/>
</dbReference>
<organism evidence="1 2">
    <name type="scientific">Tannerella sp. oral taxon BU063 isolate Cell 2</name>
    <dbReference type="NCBI Taxonomy" id="1411148"/>
    <lineage>
        <taxon>Bacteria</taxon>
        <taxon>Pseudomonadati</taxon>
        <taxon>Bacteroidota</taxon>
        <taxon>Bacteroidia</taxon>
        <taxon>Bacteroidales</taxon>
        <taxon>Tannerellaceae</taxon>
        <taxon>Tannerella</taxon>
    </lineage>
</organism>